<dbReference type="AlphaFoldDB" id="A0A0F9J9C2"/>
<accession>A0A0F9J9C2</accession>
<dbReference type="EMBL" id="LAZR01012005">
    <property type="protein sequence ID" value="KKM47807.1"/>
    <property type="molecule type" value="Genomic_DNA"/>
</dbReference>
<sequence length="64" mass="6923">MSDRMKATRDIHLPCEGRSTMMCIPEGAECDVLFVAVFPDGSRAAYVDGGAWSGYVPEDAVRLA</sequence>
<reference evidence="1" key="1">
    <citation type="journal article" date="2015" name="Nature">
        <title>Complex archaea that bridge the gap between prokaryotes and eukaryotes.</title>
        <authorList>
            <person name="Spang A."/>
            <person name="Saw J.H."/>
            <person name="Jorgensen S.L."/>
            <person name="Zaremba-Niedzwiedzka K."/>
            <person name="Martijn J."/>
            <person name="Lind A.E."/>
            <person name="van Eijk R."/>
            <person name="Schleper C."/>
            <person name="Guy L."/>
            <person name="Ettema T.J."/>
        </authorList>
    </citation>
    <scope>NUCLEOTIDE SEQUENCE</scope>
</reference>
<comment type="caution">
    <text evidence="1">The sequence shown here is derived from an EMBL/GenBank/DDBJ whole genome shotgun (WGS) entry which is preliminary data.</text>
</comment>
<proteinExistence type="predicted"/>
<protein>
    <submittedName>
        <fullName evidence="1">Uncharacterized protein</fullName>
    </submittedName>
</protein>
<gene>
    <name evidence="1" type="ORF">LCGC14_1558190</name>
</gene>
<organism evidence="1">
    <name type="scientific">marine sediment metagenome</name>
    <dbReference type="NCBI Taxonomy" id="412755"/>
    <lineage>
        <taxon>unclassified sequences</taxon>
        <taxon>metagenomes</taxon>
        <taxon>ecological metagenomes</taxon>
    </lineage>
</organism>
<name>A0A0F9J9C2_9ZZZZ</name>
<evidence type="ECO:0000313" key="1">
    <source>
        <dbReference type="EMBL" id="KKM47807.1"/>
    </source>
</evidence>